<name>A0ACC0GTI2_9ERIC</name>
<accession>A0ACC0GTI2</accession>
<reference evidence="1 2" key="1">
    <citation type="journal article" date="2022" name="Plant J.">
        <title>Chromosome-level genome of Camellia lanceoleosa provides a valuable resource for understanding genome evolution and self-incompatibility.</title>
        <authorList>
            <person name="Gong W."/>
            <person name="Xiao S."/>
            <person name="Wang L."/>
            <person name="Liao Z."/>
            <person name="Chang Y."/>
            <person name="Mo W."/>
            <person name="Hu G."/>
            <person name="Li W."/>
            <person name="Zhao G."/>
            <person name="Zhu H."/>
            <person name="Hu X."/>
            <person name="Ji K."/>
            <person name="Xiang X."/>
            <person name="Song Q."/>
            <person name="Yuan D."/>
            <person name="Jin S."/>
            <person name="Zhang L."/>
        </authorList>
    </citation>
    <scope>NUCLEOTIDE SEQUENCE [LARGE SCALE GENOMIC DNA]</scope>
    <source>
        <strain evidence="1">SQ_2022a</strain>
    </source>
</reference>
<comment type="caution">
    <text evidence="1">The sequence shown here is derived from an EMBL/GenBank/DDBJ whole genome shotgun (WGS) entry which is preliminary data.</text>
</comment>
<organism evidence="1 2">
    <name type="scientific">Camellia lanceoleosa</name>
    <dbReference type="NCBI Taxonomy" id="1840588"/>
    <lineage>
        <taxon>Eukaryota</taxon>
        <taxon>Viridiplantae</taxon>
        <taxon>Streptophyta</taxon>
        <taxon>Embryophyta</taxon>
        <taxon>Tracheophyta</taxon>
        <taxon>Spermatophyta</taxon>
        <taxon>Magnoliopsida</taxon>
        <taxon>eudicotyledons</taxon>
        <taxon>Gunneridae</taxon>
        <taxon>Pentapetalae</taxon>
        <taxon>asterids</taxon>
        <taxon>Ericales</taxon>
        <taxon>Theaceae</taxon>
        <taxon>Camellia</taxon>
    </lineage>
</organism>
<protein>
    <submittedName>
        <fullName evidence="1">Pentatricopeptide repeat-containing protein</fullName>
    </submittedName>
</protein>
<gene>
    <name evidence="1" type="ORF">LOK49_LG08G02247</name>
</gene>
<dbReference type="EMBL" id="CM045766">
    <property type="protein sequence ID" value="KAI8004021.1"/>
    <property type="molecule type" value="Genomic_DNA"/>
</dbReference>
<sequence>MYGKCGLIQDALQLFDEMPHRALISWASLFTAHNQANIPHRTITLFPKMFALDGLKPDHFVFVCLVKAYASLGALKLAMISGYARSGRKSEAVELLHGMAEKNLFSWTALISGLVQSGQWIDGFNLFIEMRRAGVHIVDPFILSSIVGASANLAALELGKQIHCLVLSLGYESSLFVSNALVDMYAKCSDILAAKTNFDTMCRRDIVSWTSIIVGVAQHGRANESLSLYDEMISAGLKPNKMTFVGLIYACSHVGLVSKGHLDEAENLLKTMPFKPHEAAWAALLRKESLVFYAGETYHPMKDEIFGLLKELDEEMKRRGYVPDTSLVLHDMEQHEKERQLFWHSERLAVAYGLLKTVPGTVIRIVKNLLCLR</sequence>
<keyword evidence="2" id="KW-1185">Reference proteome</keyword>
<evidence type="ECO:0000313" key="2">
    <source>
        <dbReference type="Proteomes" id="UP001060215"/>
    </source>
</evidence>
<evidence type="ECO:0000313" key="1">
    <source>
        <dbReference type="EMBL" id="KAI8004021.1"/>
    </source>
</evidence>
<dbReference type="Proteomes" id="UP001060215">
    <property type="component" value="Chromosome 9"/>
</dbReference>
<proteinExistence type="predicted"/>